<feature type="region of interest" description="Disordered" evidence="1">
    <location>
        <begin position="72"/>
        <end position="93"/>
    </location>
</feature>
<accession>A0A6L7F101</accession>
<dbReference type="InterPro" id="IPR009963">
    <property type="entry name" value="DUF1490"/>
</dbReference>
<evidence type="ECO:0000313" key="3">
    <source>
        <dbReference type="Proteomes" id="UP000473325"/>
    </source>
</evidence>
<dbReference type="EMBL" id="WUEK01000009">
    <property type="protein sequence ID" value="MXG90925.1"/>
    <property type="molecule type" value="Genomic_DNA"/>
</dbReference>
<dbReference type="AlphaFoldDB" id="A0A6L7F101"/>
<dbReference type="Pfam" id="PF07371">
    <property type="entry name" value="DUF1490"/>
    <property type="match status" value="1"/>
</dbReference>
<dbReference type="Proteomes" id="UP000473325">
    <property type="component" value="Unassembled WGS sequence"/>
</dbReference>
<keyword evidence="3" id="KW-1185">Reference proteome</keyword>
<comment type="caution">
    <text evidence="2">The sequence shown here is derived from an EMBL/GenBank/DDBJ whole genome shotgun (WGS) entry which is preliminary data.</text>
</comment>
<evidence type="ECO:0000313" key="2">
    <source>
        <dbReference type="EMBL" id="MXG90925.1"/>
    </source>
</evidence>
<sequence>MIATLLTRVGSTVLTGFVGAVAYDGAKKAVGDGTARDGAVSALAWGLRGKRRLETGAEHVRLVTGDLVAEARERVGEQAPPPGTGDVGHDHDH</sequence>
<dbReference type="RefSeq" id="WP_160878849.1">
    <property type="nucleotide sequence ID" value="NZ_WUEK01000009.1"/>
</dbReference>
<organism evidence="2 3">
    <name type="scientific">Nocardioides flavescens</name>
    <dbReference type="NCBI Taxonomy" id="2691959"/>
    <lineage>
        <taxon>Bacteria</taxon>
        <taxon>Bacillati</taxon>
        <taxon>Actinomycetota</taxon>
        <taxon>Actinomycetes</taxon>
        <taxon>Propionibacteriales</taxon>
        <taxon>Nocardioidaceae</taxon>
        <taxon>Nocardioides</taxon>
    </lineage>
</organism>
<reference evidence="2 3" key="1">
    <citation type="submission" date="2019-12" db="EMBL/GenBank/DDBJ databases">
        <authorList>
            <person name="Kun Z."/>
        </authorList>
    </citation>
    <scope>NUCLEOTIDE SEQUENCE [LARGE SCALE GENOMIC DNA]</scope>
    <source>
        <strain evidence="2 3">YIM 123512</strain>
    </source>
</reference>
<protein>
    <submittedName>
        <fullName evidence="2">DUF1490 family protein</fullName>
    </submittedName>
</protein>
<evidence type="ECO:0000256" key="1">
    <source>
        <dbReference type="SAM" id="MobiDB-lite"/>
    </source>
</evidence>
<gene>
    <name evidence="2" type="ORF">GRQ65_15355</name>
</gene>
<proteinExistence type="predicted"/>
<name>A0A6L7F101_9ACTN</name>